<protein>
    <submittedName>
        <fullName evidence="2">Uncharacterized protein</fullName>
    </submittedName>
</protein>
<feature type="transmembrane region" description="Helical" evidence="1">
    <location>
        <begin position="78"/>
        <end position="98"/>
    </location>
</feature>
<reference evidence="2 3" key="1">
    <citation type="submission" date="2019-02" db="EMBL/GenBank/DDBJ databases">
        <title>Genomic Encyclopedia of Type Strains, Phase IV (KMG-IV): sequencing the most valuable type-strain genomes for metagenomic binning, comparative biology and taxonomic classification.</title>
        <authorList>
            <person name="Goeker M."/>
        </authorList>
    </citation>
    <scope>NUCLEOTIDE SEQUENCE [LARGE SCALE GENOMIC DNA]</scope>
    <source>
        <strain evidence="2 3">DSM 29486</strain>
    </source>
</reference>
<feature type="transmembrane region" description="Helical" evidence="1">
    <location>
        <begin position="104"/>
        <end position="122"/>
    </location>
</feature>
<feature type="transmembrane region" description="Helical" evidence="1">
    <location>
        <begin position="44"/>
        <end position="66"/>
    </location>
</feature>
<comment type="caution">
    <text evidence="2">The sequence shown here is derived from an EMBL/GenBank/DDBJ whole genome shotgun (WGS) entry which is preliminary data.</text>
</comment>
<keyword evidence="3" id="KW-1185">Reference proteome</keyword>
<dbReference type="AlphaFoldDB" id="A0A4Q7PIQ0"/>
<dbReference type="Proteomes" id="UP000292927">
    <property type="component" value="Unassembled WGS sequence"/>
</dbReference>
<organism evidence="2 3">
    <name type="scientific">Cuneatibacter caecimuris</name>
    <dbReference type="NCBI Taxonomy" id="1796618"/>
    <lineage>
        <taxon>Bacteria</taxon>
        <taxon>Bacillati</taxon>
        <taxon>Bacillota</taxon>
        <taxon>Clostridia</taxon>
        <taxon>Lachnospirales</taxon>
        <taxon>Lachnospiraceae</taxon>
        <taxon>Cuneatibacter</taxon>
    </lineage>
</organism>
<dbReference type="EMBL" id="SGXF01000003">
    <property type="protein sequence ID" value="RZT00504.1"/>
    <property type="molecule type" value="Genomic_DNA"/>
</dbReference>
<accession>A0A4Q7PIQ0</accession>
<dbReference type="RefSeq" id="WP_130435116.1">
    <property type="nucleotide sequence ID" value="NZ_SGXF01000003.1"/>
</dbReference>
<gene>
    <name evidence="2" type="ORF">EV209_1818</name>
</gene>
<name>A0A4Q7PIQ0_9FIRM</name>
<keyword evidence="1" id="KW-0472">Membrane</keyword>
<feature type="transmembrane region" description="Helical" evidence="1">
    <location>
        <begin position="12"/>
        <end position="38"/>
    </location>
</feature>
<sequence length="127" mass="12931">MKVNGLLKVTGILYILNGALGIVSLLAGLAFGGILGAAAGDVSAGVGLMILLMISTIISILLSFLAGINGVRGRNLKLCLAMGIVLLILGAFSLIVNAASRDSITASMISMIISILYIFGVARQRAA</sequence>
<keyword evidence="1" id="KW-0812">Transmembrane</keyword>
<keyword evidence="1" id="KW-1133">Transmembrane helix</keyword>
<evidence type="ECO:0000313" key="2">
    <source>
        <dbReference type="EMBL" id="RZT00504.1"/>
    </source>
</evidence>
<proteinExistence type="predicted"/>
<evidence type="ECO:0000313" key="3">
    <source>
        <dbReference type="Proteomes" id="UP000292927"/>
    </source>
</evidence>
<evidence type="ECO:0000256" key="1">
    <source>
        <dbReference type="SAM" id="Phobius"/>
    </source>
</evidence>